<sequence>MFLFIEKKIREGLSQVCSKRRAHTSNKYLPYYVSNPSNYLMHYDVNNQYGWAMSQYLPYGDFKWVDTNIDIMSIHDHSPEGYILEVDLEYPKELHNVHQDLPFLPEHLNPATLRPCAKKFKLMATLQNKDKYVIYYRNLKQAIKY</sequence>
<dbReference type="EMBL" id="OV651814">
    <property type="protein sequence ID" value="CAH1106891.1"/>
    <property type="molecule type" value="Genomic_DNA"/>
</dbReference>
<proteinExistence type="predicted"/>
<evidence type="ECO:0008006" key="3">
    <source>
        <dbReference type="Google" id="ProtNLM"/>
    </source>
</evidence>
<accession>A0A9P0CRV0</accession>
<dbReference type="GO" id="GO:0071897">
    <property type="term" value="P:DNA biosynthetic process"/>
    <property type="evidence" value="ECO:0007669"/>
    <property type="project" value="UniProtKB-ARBA"/>
</dbReference>
<keyword evidence="2" id="KW-1185">Reference proteome</keyword>
<dbReference type="InterPro" id="IPR043502">
    <property type="entry name" value="DNA/RNA_pol_sf"/>
</dbReference>
<protein>
    <recommendedName>
        <fullName evidence="3">DNA-directed DNA polymerase</fullName>
    </recommendedName>
</protein>
<dbReference type="AlphaFoldDB" id="A0A9P0CRV0"/>
<organism evidence="1 2">
    <name type="scientific">Psylliodes chrysocephalus</name>
    <dbReference type="NCBI Taxonomy" id="3402493"/>
    <lineage>
        <taxon>Eukaryota</taxon>
        <taxon>Metazoa</taxon>
        <taxon>Ecdysozoa</taxon>
        <taxon>Arthropoda</taxon>
        <taxon>Hexapoda</taxon>
        <taxon>Insecta</taxon>
        <taxon>Pterygota</taxon>
        <taxon>Neoptera</taxon>
        <taxon>Endopterygota</taxon>
        <taxon>Coleoptera</taxon>
        <taxon>Polyphaga</taxon>
        <taxon>Cucujiformia</taxon>
        <taxon>Chrysomeloidea</taxon>
        <taxon>Chrysomelidae</taxon>
        <taxon>Galerucinae</taxon>
        <taxon>Alticini</taxon>
        <taxon>Psylliodes</taxon>
    </lineage>
</organism>
<dbReference type="SUPFAM" id="SSF56672">
    <property type="entry name" value="DNA/RNA polymerases"/>
    <property type="match status" value="1"/>
</dbReference>
<dbReference type="Proteomes" id="UP001153636">
    <property type="component" value="Chromosome 2"/>
</dbReference>
<reference evidence="1" key="1">
    <citation type="submission" date="2022-01" db="EMBL/GenBank/DDBJ databases">
        <authorList>
            <person name="King R."/>
        </authorList>
    </citation>
    <scope>NUCLEOTIDE SEQUENCE</scope>
</reference>
<dbReference type="PANTHER" id="PTHR31511:SF12">
    <property type="entry name" value="RHO TERMINATION FACTOR N-TERMINAL DOMAIN-CONTAINING PROTEIN"/>
    <property type="match status" value="1"/>
</dbReference>
<evidence type="ECO:0000313" key="1">
    <source>
        <dbReference type="EMBL" id="CAH1106891.1"/>
    </source>
</evidence>
<dbReference type="PANTHER" id="PTHR31511">
    <property type="entry name" value="PROTEIN CBG23764"/>
    <property type="match status" value="1"/>
</dbReference>
<evidence type="ECO:0000313" key="2">
    <source>
        <dbReference type="Proteomes" id="UP001153636"/>
    </source>
</evidence>
<dbReference type="OrthoDB" id="6757831at2759"/>
<name>A0A9P0CRV0_9CUCU</name>
<gene>
    <name evidence="1" type="ORF">PSYICH_LOCUS6627</name>
</gene>